<dbReference type="EMBL" id="RKST01000067">
    <property type="protein sequence ID" value="RUM95165.1"/>
    <property type="molecule type" value="Genomic_DNA"/>
</dbReference>
<accession>A0A432UZ36</accession>
<comment type="caution">
    <text evidence="1">The sequence shown here is derived from an EMBL/GenBank/DDBJ whole genome shotgun (WGS) entry which is preliminary data.</text>
</comment>
<dbReference type="Pfam" id="PF06169">
    <property type="entry name" value="DUF982"/>
    <property type="match status" value="1"/>
</dbReference>
<dbReference type="AlphaFoldDB" id="A0A432UZ36"/>
<organism evidence="1 2">
    <name type="scientific">Borborobacter arsenicus</name>
    <dbReference type="NCBI Taxonomy" id="1851146"/>
    <lineage>
        <taxon>Bacteria</taxon>
        <taxon>Pseudomonadati</taxon>
        <taxon>Pseudomonadota</taxon>
        <taxon>Alphaproteobacteria</taxon>
        <taxon>Hyphomicrobiales</taxon>
        <taxon>Phyllobacteriaceae</taxon>
        <taxon>Borborobacter</taxon>
    </lineage>
</organism>
<keyword evidence="2" id="KW-1185">Reference proteome</keyword>
<evidence type="ECO:0000313" key="2">
    <source>
        <dbReference type="Proteomes" id="UP000281647"/>
    </source>
</evidence>
<reference evidence="1 2" key="1">
    <citation type="submission" date="2018-11" db="EMBL/GenBank/DDBJ databases">
        <title>Pseudaminobacter arsenicus sp. nov., an arsenic-resistant bacterium isolated from arsenic-rich aquifers.</title>
        <authorList>
            <person name="Mu Y."/>
        </authorList>
    </citation>
    <scope>NUCLEOTIDE SEQUENCE [LARGE SCALE GENOMIC DNA]</scope>
    <source>
        <strain evidence="1 2">CB3</strain>
    </source>
</reference>
<evidence type="ECO:0000313" key="1">
    <source>
        <dbReference type="EMBL" id="RUM95165.1"/>
    </source>
</evidence>
<dbReference type="InterPro" id="IPR010385">
    <property type="entry name" value="DUF982"/>
</dbReference>
<name>A0A432UZ36_9HYPH</name>
<sequence length="87" mass="9665">MENLDDHGVFETSVRVVLKSKELEIFTTRQAAELLLYSWPTGETGYLSQARMACMRVLGGNEKAETARKAFEDAAAEADILVEEQAI</sequence>
<dbReference type="Gene3D" id="6.10.250.730">
    <property type="match status" value="1"/>
</dbReference>
<dbReference type="OrthoDB" id="8084653at2"/>
<protein>
    <submittedName>
        <fullName evidence="1">DUF982 domain-containing protein</fullName>
    </submittedName>
</protein>
<gene>
    <name evidence="1" type="ORF">EET67_24850</name>
</gene>
<proteinExistence type="predicted"/>
<dbReference type="Proteomes" id="UP000281647">
    <property type="component" value="Unassembled WGS sequence"/>
</dbReference>